<dbReference type="Proteomes" id="UP000307507">
    <property type="component" value="Unassembled WGS sequence"/>
</dbReference>
<name>A0A4S4A422_9FLAO</name>
<accession>A0A4S4A422</accession>
<evidence type="ECO:0000313" key="1">
    <source>
        <dbReference type="EMBL" id="THF53187.1"/>
    </source>
</evidence>
<dbReference type="EMBL" id="SSNZ01000001">
    <property type="protein sequence ID" value="THF53187.1"/>
    <property type="molecule type" value="Genomic_DNA"/>
</dbReference>
<dbReference type="AlphaFoldDB" id="A0A4S4A422"/>
<protein>
    <submittedName>
        <fullName evidence="1">Uncharacterized protein</fullName>
    </submittedName>
</protein>
<comment type="caution">
    <text evidence="1">The sequence shown here is derived from an EMBL/GenBank/DDBJ whole genome shotgun (WGS) entry which is preliminary data.</text>
</comment>
<proteinExistence type="predicted"/>
<gene>
    <name evidence="1" type="ORF">E6C50_03005</name>
</gene>
<dbReference type="RefSeq" id="WP_136401710.1">
    <property type="nucleotide sequence ID" value="NZ_SSNZ01000001.1"/>
</dbReference>
<reference evidence="1 2" key="1">
    <citation type="submission" date="2019-04" db="EMBL/GenBank/DDBJ databases">
        <title>Flavobacterium sp. nov. isolated from construction timber.</title>
        <authorList>
            <person name="Lin S.-Y."/>
            <person name="Chang C.-T."/>
            <person name="Young C.-C."/>
        </authorList>
    </citation>
    <scope>NUCLEOTIDE SEQUENCE [LARGE SCALE GENOMIC DNA]</scope>
    <source>
        <strain evidence="1 2">CC-CTC003</strain>
    </source>
</reference>
<organism evidence="1 2">
    <name type="scientific">Flavobacterium supellecticarium</name>
    <dbReference type="NCBI Taxonomy" id="2565924"/>
    <lineage>
        <taxon>Bacteria</taxon>
        <taxon>Pseudomonadati</taxon>
        <taxon>Bacteroidota</taxon>
        <taxon>Flavobacteriia</taxon>
        <taxon>Flavobacteriales</taxon>
        <taxon>Flavobacteriaceae</taxon>
        <taxon>Flavobacterium</taxon>
    </lineage>
</organism>
<evidence type="ECO:0000313" key="2">
    <source>
        <dbReference type="Proteomes" id="UP000307507"/>
    </source>
</evidence>
<keyword evidence="2" id="KW-1185">Reference proteome</keyword>
<dbReference type="OrthoDB" id="5917811at2"/>
<sequence length="212" mass="24188">MDNDFKQVYGQSGSELQDQNELNQILAGEGGKLYPVLRNGDWIGIQNGALFTPLIGTFENPKIVIALAHDMPNNLVYVPYKTGTHYEELNKMYDEAQANLEAIKVPYEVFQYNDHFEVNACGHEFSSEFLLHKPFLNELHTLLKSDEILVAVPRRGYFKAIASNTSRDLYNGFIEEYEFAFHNDASEKPQITNGVFVIKDSVIVQRGELEKY</sequence>